<name>A0AAU0F221_9FLAO</name>
<proteinExistence type="predicted"/>
<dbReference type="EMBL" id="CP136426">
    <property type="protein sequence ID" value="WOC51775.1"/>
    <property type="molecule type" value="Genomic_DNA"/>
</dbReference>
<evidence type="ECO:0000313" key="4">
    <source>
        <dbReference type="Proteomes" id="UP001432059"/>
    </source>
</evidence>
<reference evidence="3" key="1">
    <citation type="submission" date="2023-10" db="EMBL/GenBank/DDBJ databases">
        <title>Characterization and whole genome sequencing of a novel strain of Bergeyella porcorum QD2021 isolated from pig.</title>
        <authorList>
            <person name="Liu G."/>
            <person name="Chen C."/>
            <person name="Han X."/>
        </authorList>
    </citation>
    <scope>NUCLEOTIDE SEQUENCE</scope>
    <source>
        <strain evidence="3">QD2021</strain>
    </source>
</reference>
<dbReference type="InterPro" id="IPR046551">
    <property type="entry name" value="DUF6705"/>
</dbReference>
<feature type="signal peptide" evidence="1">
    <location>
        <begin position="1"/>
        <end position="20"/>
    </location>
</feature>
<dbReference type="Proteomes" id="UP001432059">
    <property type="component" value="Chromosome"/>
</dbReference>
<keyword evidence="4" id="KW-1185">Reference proteome</keyword>
<accession>A0AAU0F221</accession>
<protein>
    <recommendedName>
        <fullName evidence="2">DUF6705 domain-containing protein</fullName>
    </recommendedName>
</protein>
<gene>
    <name evidence="3" type="ORF">BPO_1128</name>
</gene>
<evidence type="ECO:0000259" key="2">
    <source>
        <dbReference type="Pfam" id="PF20448"/>
    </source>
</evidence>
<dbReference type="KEGG" id="bpor:BPO_1128"/>
<evidence type="ECO:0000313" key="3">
    <source>
        <dbReference type="EMBL" id="WOC51775.1"/>
    </source>
</evidence>
<feature type="domain" description="DUF6705" evidence="2">
    <location>
        <begin position="3"/>
        <end position="190"/>
    </location>
</feature>
<keyword evidence="1" id="KW-0732">Signal</keyword>
<organism evidence="3 4">
    <name type="scientific">Bergeyella porcorum</name>
    <dbReference type="NCBI Taxonomy" id="1735111"/>
    <lineage>
        <taxon>Bacteria</taxon>
        <taxon>Pseudomonadati</taxon>
        <taxon>Bacteroidota</taxon>
        <taxon>Flavobacteriia</taxon>
        <taxon>Flavobacteriales</taxon>
        <taxon>Weeksellaceae</taxon>
        <taxon>Bergeyella</taxon>
    </lineage>
</organism>
<feature type="chain" id="PRO_5043456901" description="DUF6705 domain-containing protein" evidence="1">
    <location>
        <begin position="21"/>
        <end position="190"/>
    </location>
</feature>
<evidence type="ECO:0000256" key="1">
    <source>
        <dbReference type="SAM" id="SignalP"/>
    </source>
</evidence>
<sequence>MKMKQILLMASILVSNAYRAQSTISLEQAYEYFKMTDGIPETVTYVKDVNNRLNQFVGTWAGSYGGKNYRFEFVKKLRFGNYSVKWDKLIGRVLITNNGNVIYNSFDVTDDNKTYLWGHTIQKRLYVLSFVANSYCNDSGDVFIEIDKSNPNKMYLHFDRDKGIYNPEKCPNYETYVPLLPKEKMVLIKQ</sequence>
<dbReference type="Pfam" id="PF20448">
    <property type="entry name" value="DUF6705"/>
    <property type="match status" value="1"/>
</dbReference>
<dbReference type="AlphaFoldDB" id="A0AAU0F221"/>